<feature type="transmembrane region" description="Helical" evidence="1">
    <location>
        <begin position="7"/>
        <end position="28"/>
    </location>
</feature>
<keyword evidence="1" id="KW-1133">Transmembrane helix</keyword>
<feature type="transmembrane region" description="Helical" evidence="1">
    <location>
        <begin position="152"/>
        <end position="180"/>
    </location>
</feature>
<organism evidence="2 3">
    <name type="scientific">Edaphobacter aggregans</name>
    <dbReference type="NCBI Taxonomy" id="570835"/>
    <lineage>
        <taxon>Bacteria</taxon>
        <taxon>Pseudomonadati</taxon>
        <taxon>Acidobacteriota</taxon>
        <taxon>Terriglobia</taxon>
        <taxon>Terriglobales</taxon>
        <taxon>Acidobacteriaceae</taxon>
        <taxon>Edaphobacter</taxon>
    </lineage>
</organism>
<dbReference type="OrthoDB" id="120137at2"/>
<evidence type="ECO:0008006" key="4">
    <source>
        <dbReference type="Google" id="ProtNLM"/>
    </source>
</evidence>
<feature type="transmembrane region" description="Helical" evidence="1">
    <location>
        <begin position="330"/>
        <end position="352"/>
    </location>
</feature>
<accession>A0A428MLW8</accession>
<comment type="caution">
    <text evidence="2">The sequence shown here is derived from an EMBL/GenBank/DDBJ whole genome shotgun (WGS) entry which is preliminary data.</text>
</comment>
<keyword evidence="3" id="KW-1185">Reference proteome</keyword>
<evidence type="ECO:0000256" key="1">
    <source>
        <dbReference type="SAM" id="Phobius"/>
    </source>
</evidence>
<keyword evidence="1" id="KW-0812">Transmembrane</keyword>
<evidence type="ECO:0000313" key="3">
    <source>
        <dbReference type="Proteomes" id="UP000269669"/>
    </source>
</evidence>
<reference evidence="2 3" key="1">
    <citation type="submission" date="2018-12" db="EMBL/GenBank/DDBJ databases">
        <title>Sequencing of bacterial isolates from soil warming experiment in Harvard Forest, Massachusetts, USA.</title>
        <authorList>
            <person name="Deangelis K."/>
        </authorList>
    </citation>
    <scope>NUCLEOTIDE SEQUENCE [LARGE SCALE GENOMIC DNA]</scope>
    <source>
        <strain evidence="2 3">EB153</strain>
    </source>
</reference>
<feature type="transmembrane region" description="Helical" evidence="1">
    <location>
        <begin position="79"/>
        <end position="103"/>
    </location>
</feature>
<dbReference type="AlphaFoldDB" id="A0A428MLW8"/>
<keyword evidence="1" id="KW-0472">Membrane</keyword>
<feature type="transmembrane region" description="Helical" evidence="1">
    <location>
        <begin position="364"/>
        <end position="380"/>
    </location>
</feature>
<dbReference type="EMBL" id="RSDW01000001">
    <property type="protein sequence ID" value="RSL17931.1"/>
    <property type="molecule type" value="Genomic_DNA"/>
</dbReference>
<name>A0A428MLW8_9BACT</name>
<gene>
    <name evidence="2" type="ORF">EDE15_3483</name>
</gene>
<dbReference type="RefSeq" id="WP_125486354.1">
    <property type="nucleotide sequence ID" value="NZ_RSDW01000001.1"/>
</dbReference>
<feature type="transmembrane region" description="Helical" evidence="1">
    <location>
        <begin position="48"/>
        <end position="67"/>
    </location>
</feature>
<feature type="transmembrane region" description="Helical" evidence="1">
    <location>
        <begin position="204"/>
        <end position="223"/>
    </location>
</feature>
<sequence>MRHKYHFLAGLLAFSTVLVIVVATWLPFSKPSPDSLLQAQEWASSGRISGTFTPIAYPLLIAPAYRVGGIHGIIALQAALQITLVAICFFLLLQLGISTRAAAFGSLPVALHPDLLASITRSWDVALSTFLLVFLVLLFLRVQSSGSRLSVSFVGGIVFATAVFCRPNCLLIAVALVYALSSGGKQQHDETSRPFVTKNRTARAGIYAFVVFTVSGFSAYILLGTVGHGSPFFPRNGSYNLFAGNNPFAASAFLANLNGEFSINAAYRACHPELSFSAPSPDFRDPSLNNFYRRSSIDYALHHPAAEVKLFGIKLFTFFRPDIRIHHQRFAVNAVKCFLAMPVIIFLILLALPGRVPLDRVDRLLLIVYAAYIVPFLLTNSDPRFRIPLDELFLLHSVRLLVFRGKVASQTSHVDCSRICNEEVLATFSSGMLL</sequence>
<dbReference type="Proteomes" id="UP000269669">
    <property type="component" value="Unassembled WGS sequence"/>
</dbReference>
<evidence type="ECO:0000313" key="2">
    <source>
        <dbReference type="EMBL" id="RSL17931.1"/>
    </source>
</evidence>
<protein>
    <recommendedName>
        <fullName evidence="4">Dolichyl-phosphate-mannose-protein mannosyltransferase</fullName>
    </recommendedName>
</protein>
<feature type="transmembrane region" description="Helical" evidence="1">
    <location>
        <begin position="123"/>
        <end position="140"/>
    </location>
</feature>
<proteinExistence type="predicted"/>